<dbReference type="FunCoup" id="A0A4Q1BAU2">
    <property type="interactions" value="550"/>
</dbReference>
<keyword evidence="3" id="KW-0832">Ubl conjugation</keyword>
<dbReference type="Gene3D" id="1.10.10.10">
    <property type="entry name" value="Winged helix-like DNA-binding domain superfamily/Winged helix DNA-binding domain"/>
    <property type="match status" value="1"/>
</dbReference>
<dbReference type="Pfam" id="PF26557">
    <property type="entry name" value="Cullin_AB"/>
    <property type="match status" value="1"/>
</dbReference>
<dbReference type="InterPro" id="IPR019559">
    <property type="entry name" value="Cullin_neddylation_domain"/>
</dbReference>
<dbReference type="Proteomes" id="UP000289152">
    <property type="component" value="Unassembled WGS sequence"/>
</dbReference>
<protein>
    <recommendedName>
        <fullName evidence="7">Cullin family profile domain-containing protein</fullName>
    </recommendedName>
</protein>
<evidence type="ECO:0000256" key="5">
    <source>
        <dbReference type="RuleBase" id="RU003829"/>
    </source>
</evidence>
<dbReference type="InterPro" id="IPR016159">
    <property type="entry name" value="Cullin_repeat-like_dom_sf"/>
</dbReference>
<reference evidence="8 9" key="1">
    <citation type="submission" date="2016-06" db="EMBL/GenBank/DDBJ databases">
        <title>Evolution of pathogenesis and genome organization in the Tremellales.</title>
        <authorList>
            <person name="Cuomo C."/>
            <person name="Litvintseva A."/>
            <person name="Heitman J."/>
            <person name="Chen Y."/>
            <person name="Sun S."/>
            <person name="Springer D."/>
            <person name="Dromer F."/>
            <person name="Young S."/>
            <person name="Zeng Q."/>
            <person name="Chapman S."/>
            <person name="Gujja S."/>
            <person name="Saif S."/>
            <person name="Birren B."/>
        </authorList>
    </citation>
    <scope>NUCLEOTIDE SEQUENCE [LARGE SCALE GENOMIC DNA]</scope>
    <source>
        <strain evidence="8 9">ATCC 28783</strain>
    </source>
</reference>
<dbReference type="PANTHER" id="PTHR11932">
    <property type="entry name" value="CULLIN"/>
    <property type="match status" value="1"/>
</dbReference>
<feature type="compositionally biased region" description="Basic residues" evidence="6">
    <location>
        <begin position="9"/>
        <end position="18"/>
    </location>
</feature>
<dbReference type="FunFam" id="1.10.10.10:FF:000014">
    <property type="entry name" value="Cullin 1"/>
    <property type="match status" value="1"/>
</dbReference>
<dbReference type="VEuPathDB" id="FungiDB:TREMEDRAFT_70610"/>
<name>A0A4Q1BAU2_TREME</name>
<feature type="region of interest" description="Disordered" evidence="6">
    <location>
        <begin position="356"/>
        <end position="390"/>
    </location>
</feature>
<dbReference type="InterPro" id="IPR036317">
    <property type="entry name" value="Cullin_homology_sf"/>
</dbReference>
<dbReference type="EMBL" id="SDIL01000116">
    <property type="protein sequence ID" value="RXK35912.1"/>
    <property type="molecule type" value="Genomic_DNA"/>
</dbReference>
<dbReference type="SUPFAM" id="SSF74788">
    <property type="entry name" value="Cullin repeat-like"/>
    <property type="match status" value="1"/>
</dbReference>
<dbReference type="GO" id="GO:0031461">
    <property type="term" value="C:cullin-RING ubiquitin ligase complex"/>
    <property type="evidence" value="ECO:0007669"/>
    <property type="project" value="InterPro"/>
</dbReference>
<dbReference type="InterPro" id="IPR059120">
    <property type="entry name" value="Cullin-like_AB"/>
</dbReference>
<feature type="compositionally biased region" description="Polar residues" evidence="6">
    <location>
        <begin position="357"/>
        <end position="367"/>
    </location>
</feature>
<comment type="similarity">
    <text evidence="1 4 5">Belongs to the cullin family.</text>
</comment>
<organism evidence="8 9">
    <name type="scientific">Tremella mesenterica</name>
    <name type="common">Jelly fungus</name>
    <dbReference type="NCBI Taxonomy" id="5217"/>
    <lineage>
        <taxon>Eukaryota</taxon>
        <taxon>Fungi</taxon>
        <taxon>Dikarya</taxon>
        <taxon>Basidiomycota</taxon>
        <taxon>Agaricomycotina</taxon>
        <taxon>Tremellomycetes</taxon>
        <taxon>Tremellales</taxon>
        <taxon>Tremellaceae</taxon>
        <taxon>Tremella</taxon>
    </lineage>
</organism>
<dbReference type="SUPFAM" id="SSF46785">
    <property type="entry name" value="Winged helix' DNA-binding domain"/>
    <property type="match status" value="1"/>
</dbReference>
<dbReference type="PROSITE" id="PS01256">
    <property type="entry name" value="CULLIN_1"/>
    <property type="match status" value="1"/>
</dbReference>
<dbReference type="SMART" id="SM00884">
    <property type="entry name" value="Cullin_Nedd8"/>
    <property type="match status" value="1"/>
</dbReference>
<dbReference type="FunFam" id="1.20.1310.10:FF:000034">
    <property type="entry name" value="Related to Cullin-3"/>
    <property type="match status" value="1"/>
</dbReference>
<dbReference type="OrthoDB" id="27073at2759"/>
<dbReference type="InterPro" id="IPR036390">
    <property type="entry name" value="WH_DNA-bd_sf"/>
</dbReference>
<gene>
    <name evidence="8" type="ORF">M231_06832</name>
</gene>
<dbReference type="FunFam" id="1.20.1310.10:FF:000001">
    <property type="entry name" value="Cullin 3"/>
    <property type="match status" value="1"/>
</dbReference>
<dbReference type="Pfam" id="PF00888">
    <property type="entry name" value="Cullin"/>
    <property type="match status" value="1"/>
</dbReference>
<feature type="domain" description="Cullin family profile" evidence="7">
    <location>
        <begin position="449"/>
        <end position="680"/>
    </location>
</feature>
<evidence type="ECO:0000259" key="7">
    <source>
        <dbReference type="PROSITE" id="PS50069"/>
    </source>
</evidence>
<evidence type="ECO:0000313" key="8">
    <source>
        <dbReference type="EMBL" id="RXK35912.1"/>
    </source>
</evidence>
<evidence type="ECO:0000256" key="1">
    <source>
        <dbReference type="ARBA" id="ARBA00006019"/>
    </source>
</evidence>
<dbReference type="SMART" id="SM00182">
    <property type="entry name" value="CULLIN"/>
    <property type="match status" value="1"/>
</dbReference>
<keyword evidence="2" id="KW-1017">Isopeptide bond</keyword>
<evidence type="ECO:0000256" key="4">
    <source>
        <dbReference type="PROSITE-ProRule" id="PRU00330"/>
    </source>
</evidence>
<dbReference type="InterPro" id="IPR016157">
    <property type="entry name" value="Cullin_CS"/>
</dbReference>
<dbReference type="Pfam" id="PF10557">
    <property type="entry name" value="Cullin_Nedd8"/>
    <property type="match status" value="1"/>
</dbReference>
<dbReference type="GO" id="GO:0031625">
    <property type="term" value="F:ubiquitin protein ligase binding"/>
    <property type="evidence" value="ECO:0007669"/>
    <property type="project" value="InterPro"/>
</dbReference>
<dbReference type="InterPro" id="IPR001373">
    <property type="entry name" value="Cullin_N"/>
</dbReference>
<evidence type="ECO:0000256" key="3">
    <source>
        <dbReference type="ARBA" id="ARBA00022843"/>
    </source>
</evidence>
<dbReference type="STRING" id="5217.A0A4Q1BAU2"/>
<dbReference type="InterPro" id="IPR016158">
    <property type="entry name" value="Cullin_homology"/>
</dbReference>
<proteinExistence type="inferred from homology"/>
<feature type="region of interest" description="Disordered" evidence="6">
    <location>
        <begin position="1"/>
        <end position="26"/>
    </location>
</feature>
<dbReference type="InterPro" id="IPR045093">
    <property type="entry name" value="Cullin"/>
</dbReference>
<accession>A0A4Q1BAU2</accession>
<dbReference type="FunFam" id="1.20.1310.10:FF:000002">
    <property type="entry name" value="cullin-3 isoform X1"/>
    <property type="match status" value="1"/>
</dbReference>
<comment type="caution">
    <text evidence="8">The sequence shown here is derived from an EMBL/GenBank/DDBJ whole genome shotgun (WGS) entry which is preliminary data.</text>
</comment>
<dbReference type="GO" id="GO:0006511">
    <property type="term" value="P:ubiquitin-dependent protein catabolic process"/>
    <property type="evidence" value="ECO:0007669"/>
    <property type="project" value="InterPro"/>
</dbReference>
<dbReference type="PROSITE" id="PS50069">
    <property type="entry name" value="CULLIN_2"/>
    <property type="match status" value="1"/>
</dbReference>
<dbReference type="InParanoid" id="A0A4Q1BAU2"/>
<evidence type="ECO:0000256" key="6">
    <source>
        <dbReference type="SAM" id="MobiDB-lite"/>
    </source>
</evidence>
<evidence type="ECO:0000256" key="2">
    <source>
        <dbReference type="ARBA" id="ARBA00022499"/>
    </source>
</evidence>
<sequence length="809" mass="91509">MSMNLGAAKRGKPKIRPPKKPDPQTSIKETWIKLANAIREIQNHNASKLSFEEHYRYAYNMVLFKNGDQLYAGVKGLISEHLEKLAEEKIVPTFPRSSGTSGTGKRRSGAEAVESAMEGDRFLKAVKTVWEDHTGSMRKLKDVLKYMDKVYTPAAGVPQIYDVGLTLFLQHIVRSSRHSIHTHLIATLLSQIQLERDGEIITRSTVRDCIDILLRLTLSEREGGKSVYSTDFEPEFLRNSADYYRAEALEIIERGDASRYLQNVERRLSEETDRTAHYLSSLTHSQLHSLLVEHLLTPHLSTILSMPGSGLVSMIEHDRVSDLRRLYTLFLHVPKDAGRIALRLALRADAEDRGRTINENSALSESGSAGPAEEQTMDVDPDDVKGKGKAKSQVVSGGNALLAALKWVQDSVDLKDRFDRLLDEAFGGDKSLQMSINEAFQSFINANPRSPEYLSLYIDEHLKKGTKTKSEDEIEAALDKTTTLFRFLQDKDKFERYYKIHLARRLLYGRSVSDDAEKGMVAKLKVEMGFQFTQKLEGMFTDMRLSTDSAHLFQQFTQRHQIPFSLSVNVLTASYWPPTIVSASTCTFGPLLSSGQDTFEKYYAGRHSGRRLVWQGGLGTADVRVRFKARSHDLNVSTQALVVLLLFENVPTDESLAYTEIQSSTNLPDADLRRTLQSLACGKFRVLTKTPKGREVDSTDVFSFNEGFTSNLARIKIMQVANKVESNKEREETQEQVAEERKHQIEACIVRIMKNRKIMSHNDLVSEVAHQLSSRFNPPLNLVKKRIEGLIDREYLERTGDMATYKYLA</sequence>
<dbReference type="Gene3D" id="3.30.230.130">
    <property type="entry name" value="Cullin, Chain C, Domain 2"/>
    <property type="match status" value="1"/>
</dbReference>
<keyword evidence="9" id="KW-1185">Reference proteome</keyword>
<dbReference type="InterPro" id="IPR036388">
    <property type="entry name" value="WH-like_DNA-bd_sf"/>
</dbReference>
<dbReference type="Gene3D" id="1.20.1310.10">
    <property type="entry name" value="Cullin Repeats"/>
    <property type="match status" value="4"/>
</dbReference>
<dbReference type="SUPFAM" id="SSF75632">
    <property type="entry name" value="Cullin homology domain"/>
    <property type="match status" value="1"/>
</dbReference>
<dbReference type="AlphaFoldDB" id="A0A4Q1BAU2"/>
<evidence type="ECO:0000313" key="9">
    <source>
        <dbReference type="Proteomes" id="UP000289152"/>
    </source>
</evidence>